<evidence type="ECO:0000256" key="5">
    <source>
        <dbReference type="ARBA" id="ARBA00022705"/>
    </source>
</evidence>
<dbReference type="GO" id="GO:0003677">
    <property type="term" value="F:DNA binding"/>
    <property type="evidence" value="ECO:0007669"/>
    <property type="project" value="InterPro"/>
</dbReference>
<evidence type="ECO:0000256" key="4">
    <source>
        <dbReference type="ARBA" id="ARBA00022695"/>
    </source>
</evidence>
<dbReference type="PANTHER" id="PTHR11669">
    <property type="entry name" value="REPLICATION FACTOR C / DNA POLYMERASE III GAMMA-TAU SUBUNIT"/>
    <property type="match status" value="1"/>
</dbReference>
<sequence length="324" mass="38756">MKLYPWLIQPYKNIIYQYQANKAHHAILIKSQKGIGVSRLIWFISRWLLCLEPIGIYFCNKCHGCTLMKTQNHPDWHTLKGNIFHVYDIRILNEKIFKRSQQDGNKIIYLSNIQKLTQSAVNAFLKTLEEPPKKTWFFFVNYDSLNLYVTLHSRCLLYKLFSPNEQDSLRWLKEKKSKKNISYLTALRISQGSPILAKNLIDGNIWIERENLYKHLFDGFKNKNFLKILNILNTRDRLIKIDWICILLFDSIKLNFSKQKELTNLDQIDLIKFISYNYKNSILDISIRTWMRCKHRLLNIPGVNCELLLIEQLLRWEKILHFIF</sequence>
<comment type="subunit">
    <text evidence="7">DNA polymerase III contains a core (composed of alpha, epsilon and theta chains) that associates with a tau subunit. This core dimerizes to form the POLIII' complex. PolIII' associates with the gamma complex (composed of gamma, delta, delta', psi and chi chains) and with the beta chain to form the complete DNA polymerase III complex.</text>
</comment>
<dbReference type="InterPro" id="IPR027417">
    <property type="entry name" value="P-loop_NTPase"/>
</dbReference>
<comment type="function">
    <text evidence="8">DNA polymerase III is a complex, multichain enzyme responsible for most of the replicative synthesis in bacteria. This DNA polymerase also exhibits 3' to 5' exonuclease activity.</text>
</comment>
<gene>
    <name evidence="11" type="ORF">ATN01_01755</name>
</gene>
<dbReference type="Pfam" id="PF09115">
    <property type="entry name" value="DNApol3-delta_C"/>
    <property type="match status" value="1"/>
</dbReference>
<evidence type="ECO:0000256" key="6">
    <source>
        <dbReference type="ARBA" id="ARBA00022932"/>
    </source>
</evidence>
<dbReference type="GO" id="GO:0003887">
    <property type="term" value="F:DNA-directed DNA polymerase activity"/>
    <property type="evidence" value="ECO:0007669"/>
    <property type="project" value="UniProtKB-KW"/>
</dbReference>
<dbReference type="Pfam" id="PF13177">
    <property type="entry name" value="DNA_pol3_delta2"/>
    <property type="match status" value="1"/>
</dbReference>
<dbReference type="InterPro" id="IPR015199">
    <property type="entry name" value="DNA_pol_III_delta_C"/>
</dbReference>
<proteinExistence type="predicted"/>
<dbReference type="STRING" id="118101.ATN01_01755"/>
<dbReference type="InterPro" id="IPR050238">
    <property type="entry name" value="DNA_Rep/Repair_Clamp_Loader"/>
</dbReference>
<keyword evidence="4" id="KW-0548">Nucleotidyltransferase</keyword>
<comment type="catalytic activity">
    <reaction evidence="9">
        <text>DNA(n) + a 2'-deoxyribonucleoside 5'-triphosphate = DNA(n+1) + diphosphate</text>
        <dbReference type="Rhea" id="RHEA:22508"/>
        <dbReference type="Rhea" id="RHEA-COMP:17339"/>
        <dbReference type="Rhea" id="RHEA-COMP:17340"/>
        <dbReference type="ChEBI" id="CHEBI:33019"/>
        <dbReference type="ChEBI" id="CHEBI:61560"/>
        <dbReference type="ChEBI" id="CHEBI:173112"/>
        <dbReference type="EC" id="2.7.7.7"/>
    </reaction>
</comment>
<evidence type="ECO:0000256" key="2">
    <source>
        <dbReference type="ARBA" id="ARBA00014363"/>
    </source>
</evidence>
<evidence type="ECO:0000256" key="8">
    <source>
        <dbReference type="ARBA" id="ARBA00037724"/>
    </source>
</evidence>
<evidence type="ECO:0000256" key="1">
    <source>
        <dbReference type="ARBA" id="ARBA00012417"/>
    </source>
</evidence>
<dbReference type="SUPFAM" id="SSF48019">
    <property type="entry name" value="post-AAA+ oligomerization domain-like"/>
    <property type="match status" value="1"/>
</dbReference>
<dbReference type="RefSeq" id="WP_075433381.1">
    <property type="nucleotide sequence ID" value="NZ_CP013259.1"/>
</dbReference>
<keyword evidence="3" id="KW-0808">Transferase</keyword>
<feature type="domain" description="DNA polymerase III delta subunit C-terminal" evidence="10">
    <location>
        <begin position="206"/>
        <end position="317"/>
    </location>
</feature>
<dbReference type="EC" id="2.7.7.7" evidence="1"/>
<evidence type="ECO:0000313" key="11">
    <source>
        <dbReference type="EMBL" id="ANZ22559.1"/>
    </source>
</evidence>
<dbReference type="AlphaFoldDB" id="A0A1B2H954"/>
<keyword evidence="5" id="KW-0235">DNA replication</keyword>
<name>A0A1B2H954_BUCDN</name>
<dbReference type="OrthoDB" id="9811073at2"/>
<dbReference type="PANTHER" id="PTHR11669:SF8">
    <property type="entry name" value="DNA POLYMERASE III SUBUNIT DELTA"/>
    <property type="match status" value="1"/>
</dbReference>
<accession>A0A1B2H954</accession>
<evidence type="ECO:0000256" key="3">
    <source>
        <dbReference type="ARBA" id="ARBA00022679"/>
    </source>
</evidence>
<reference evidence="11 12" key="1">
    <citation type="submission" date="2015-11" db="EMBL/GenBank/DDBJ databases">
        <title>The complete genome of Buchnera aphidicola from Diuraphis noxia biotype SAM.</title>
        <authorList>
            <person name="Burger N.F.V."/>
            <person name="Oberholster A.-M."/>
        </authorList>
    </citation>
    <scope>NUCLEOTIDE SEQUENCE [LARGE SCALE GENOMIC DNA]</scope>
    <source>
        <strain evidence="11">SAM</strain>
    </source>
</reference>
<dbReference type="Proteomes" id="UP000093070">
    <property type="component" value="Chromosome"/>
</dbReference>
<dbReference type="EMBL" id="CP013259">
    <property type="protein sequence ID" value="ANZ22559.1"/>
    <property type="molecule type" value="Genomic_DNA"/>
</dbReference>
<dbReference type="Gene3D" id="1.20.272.10">
    <property type="match status" value="1"/>
</dbReference>
<dbReference type="InterPro" id="IPR008921">
    <property type="entry name" value="DNA_pol3_clamp-load_cplx_C"/>
</dbReference>
<evidence type="ECO:0000313" key="12">
    <source>
        <dbReference type="Proteomes" id="UP000093070"/>
    </source>
</evidence>
<evidence type="ECO:0000256" key="9">
    <source>
        <dbReference type="ARBA" id="ARBA00049244"/>
    </source>
</evidence>
<dbReference type="GO" id="GO:0009360">
    <property type="term" value="C:DNA polymerase III complex"/>
    <property type="evidence" value="ECO:0007669"/>
    <property type="project" value="InterPro"/>
</dbReference>
<keyword evidence="6" id="KW-0239">DNA-directed DNA polymerase</keyword>
<dbReference type="Gene3D" id="3.40.50.300">
    <property type="entry name" value="P-loop containing nucleotide triphosphate hydrolases"/>
    <property type="match status" value="1"/>
</dbReference>
<dbReference type="GO" id="GO:0006261">
    <property type="term" value="P:DNA-templated DNA replication"/>
    <property type="evidence" value="ECO:0007669"/>
    <property type="project" value="TreeGrafter"/>
</dbReference>
<dbReference type="SUPFAM" id="SSF52540">
    <property type="entry name" value="P-loop containing nucleoside triphosphate hydrolases"/>
    <property type="match status" value="1"/>
</dbReference>
<evidence type="ECO:0000259" key="10">
    <source>
        <dbReference type="Pfam" id="PF09115"/>
    </source>
</evidence>
<protein>
    <recommendedName>
        <fullName evidence="2">DNA polymerase III subunit delta'</fullName>
        <ecNumber evidence="1">2.7.7.7</ecNumber>
    </recommendedName>
</protein>
<organism evidence="11 12">
    <name type="scientific">Buchnera aphidicola subsp. Diuraphis noxia</name>
    <dbReference type="NCBI Taxonomy" id="118101"/>
    <lineage>
        <taxon>Bacteria</taxon>
        <taxon>Pseudomonadati</taxon>
        <taxon>Pseudomonadota</taxon>
        <taxon>Gammaproteobacteria</taxon>
        <taxon>Enterobacterales</taxon>
        <taxon>Erwiniaceae</taxon>
        <taxon>Buchnera</taxon>
    </lineage>
</organism>
<evidence type="ECO:0000256" key="7">
    <source>
        <dbReference type="ARBA" id="ARBA00026073"/>
    </source>
</evidence>